<dbReference type="Pfam" id="PF09334">
    <property type="entry name" value="tRNA-synt_1g"/>
    <property type="match status" value="1"/>
</dbReference>
<dbReference type="InterPro" id="IPR015413">
    <property type="entry name" value="Methionyl/Leucyl_tRNA_Synth"/>
</dbReference>
<dbReference type="Gene3D" id="2.20.28.290">
    <property type="match status" value="1"/>
</dbReference>
<dbReference type="RefSeq" id="WP_339159536.1">
    <property type="nucleotide sequence ID" value="NZ_LR743510.1"/>
</dbReference>
<proteinExistence type="inferred from homology"/>
<dbReference type="Pfam" id="PF08264">
    <property type="entry name" value="Anticodon_1"/>
    <property type="match status" value="1"/>
</dbReference>
<dbReference type="GO" id="GO:0006429">
    <property type="term" value="P:leucyl-tRNA aminoacylation"/>
    <property type="evidence" value="ECO:0007669"/>
    <property type="project" value="UniProtKB-UniRule"/>
</dbReference>
<evidence type="ECO:0000256" key="5">
    <source>
        <dbReference type="ARBA" id="ARBA00022840"/>
    </source>
</evidence>
<dbReference type="Gene3D" id="3.10.20.590">
    <property type="match status" value="1"/>
</dbReference>
<dbReference type="Pfam" id="PF00133">
    <property type="entry name" value="tRNA-synt_1"/>
    <property type="match status" value="2"/>
</dbReference>
<dbReference type="GO" id="GO:0005829">
    <property type="term" value="C:cytosol"/>
    <property type="evidence" value="ECO:0007669"/>
    <property type="project" value="TreeGrafter"/>
</dbReference>
<feature type="binding site" evidence="9">
    <location>
        <position position="634"/>
    </location>
    <ligand>
        <name>ATP</name>
        <dbReference type="ChEBI" id="CHEBI:30616"/>
    </ligand>
</feature>
<dbReference type="NCBIfam" id="TIGR00396">
    <property type="entry name" value="leuS_bact"/>
    <property type="match status" value="1"/>
</dbReference>
<keyword evidence="3 9" id="KW-0436">Ligase</keyword>
<evidence type="ECO:0000256" key="8">
    <source>
        <dbReference type="ARBA" id="ARBA00047469"/>
    </source>
</evidence>
<keyword evidence="2 9" id="KW-0963">Cytoplasm</keyword>
<feature type="domain" description="Leucyl-tRNA synthetase editing" evidence="14">
    <location>
        <begin position="228"/>
        <end position="414"/>
    </location>
</feature>
<evidence type="ECO:0000259" key="12">
    <source>
        <dbReference type="Pfam" id="PF08264"/>
    </source>
</evidence>
<dbReference type="GO" id="GO:0005524">
    <property type="term" value="F:ATP binding"/>
    <property type="evidence" value="ECO:0007669"/>
    <property type="project" value="UniProtKB-UniRule"/>
</dbReference>
<keyword evidence="4 9" id="KW-0547">Nucleotide-binding</keyword>
<evidence type="ECO:0000313" key="15">
    <source>
        <dbReference type="EMBL" id="CAA2137980.1"/>
    </source>
</evidence>
<evidence type="ECO:0000256" key="7">
    <source>
        <dbReference type="ARBA" id="ARBA00023146"/>
    </source>
</evidence>
<dbReference type="SUPFAM" id="SSF50677">
    <property type="entry name" value="ValRS/IleRS/LeuRS editing domain"/>
    <property type="match status" value="1"/>
</dbReference>
<dbReference type="PANTHER" id="PTHR43740:SF2">
    <property type="entry name" value="LEUCINE--TRNA LIGASE, MITOCHONDRIAL"/>
    <property type="match status" value="1"/>
</dbReference>
<dbReference type="FunFam" id="3.40.50.620:FF:000003">
    <property type="entry name" value="Leucine--tRNA ligase"/>
    <property type="match status" value="1"/>
</dbReference>
<evidence type="ECO:0000259" key="14">
    <source>
        <dbReference type="Pfam" id="PF13603"/>
    </source>
</evidence>
<dbReference type="FunFam" id="1.10.730.10:FF:000002">
    <property type="entry name" value="Leucine--tRNA ligase"/>
    <property type="match status" value="1"/>
</dbReference>
<protein>
    <recommendedName>
        <fullName evidence="9">Leucine--tRNA ligase</fullName>
        <ecNumber evidence="9">6.1.1.4</ecNumber>
    </recommendedName>
    <alternativeName>
        <fullName evidence="9">Leucyl-tRNA synthetase</fullName>
        <shortName evidence="9">LeuRS</shortName>
    </alternativeName>
</protein>
<sequence>MTSSPMPVPERYNAKDAEPRWQEAWAAQGIYVTKNDDPRPKYYVLEMFPYPSGRIHMGHVRNYAMGDVVARYKRAKGFAVLHPMGWDAFGLPAENAAMERKVNPRDWTYANIATMRGQLQSMGLSLDWSREIATCDPDYYKHQQRMFLDFLDKGLVTRRTAKVNWDPVDHTVLANEQVIDGRGWRSGALVEQRELTQWFFKITDFAQDLYDALDGLERWPEKVRVMQKNWIGRSEGLEVRFAFDSRDGEIKVYTTRPDTLFGAKFLAIAADHPVAASVAVTRPELQTFIEECRRTGTAQAAIDTAEKLGFDTGLRVRHPLDPSWLLPVYVANFVLMDYGTGAVFGCPAHDQRDLDFSNKYGLGNTPVVCPEGQDAASFVVTDTAYDGDGRMINSRFLDDMTTDEAFHAVANRLEAEILDGEAVAARKVQFRLRDWGVSRQRYWGCPIPIIHCDACGPVSVPVADLPVKLPDEVSFDTPGNPLERDHAWRNVPCPRCGAAARRETDTMDTFVDSSWYYARFTAPWLQDAPTDRSAVDHWLAVDQYIGGIEHAILHLLYARFFTRAMQATGWSGVSEPFAGLFTQGMVVHETYKDAAGAWVQPADIRITAEGGGRQAFHVKTDAPISIGSIEKMSKSKKNVVDPDDIIASYGADTARWFMLSDSPPERDVIWTEDGVQGAARFVQRVWRLVSLAVGVPAASGASDAALRKAAHKALAAVEEDVERLRFNRCVAHIYTLSNALDEAIRTATVSRDAATEAAGILTQLVAPMMPHLAEECWSALGRQGLVAQAAWPVVDRALLVEDEITLPVQLNGKKRADVTVPRTADTATVEALILADEAVQKALEGRLPRKVIVVPGRIVNLVV</sequence>
<evidence type="ECO:0000256" key="4">
    <source>
        <dbReference type="ARBA" id="ARBA00022741"/>
    </source>
</evidence>
<evidence type="ECO:0000259" key="13">
    <source>
        <dbReference type="Pfam" id="PF09334"/>
    </source>
</evidence>
<evidence type="ECO:0000256" key="6">
    <source>
        <dbReference type="ARBA" id="ARBA00022917"/>
    </source>
</evidence>
<evidence type="ECO:0000256" key="2">
    <source>
        <dbReference type="ARBA" id="ARBA00022490"/>
    </source>
</evidence>
<evidence type="ECO:0000259" key="11">
    <source>
        <dbReference type="Pfam" id="PF00133"/>
    </source>
</evidence>
<keyword evidence="6 9" id="KW-0648">Protein biosynthesis</keyword>
<dbReference type="PROSITE" id="PS00178">
    <property type="entry name" value="AA_TRNA_LIGASE_I"/>
    <property type="match status" value="1"/>
</dbReference>
<dbReference type="InterPro" id="IPR009008">
    <property type="entry name" value="Val/Leu/Ile-tRNA-synth_edit"/>
</dbReference>
<comment type="subcellular location">
    <subcellularLocation>
        <location evidence="9">Cytoplasm</location>
    </subcellularLocation>
</comment>
<evidence type="ECO:0000256" key="9">
    <source>
        <dbReference type="HAMAP-Rule" id="MF_00049"/>
    </source>
</evidence>
<feature type="domain" description="Aminoacyl-tRNA synthetase class Ia" evidence="11">
    <location>
        <begin position="432"/>
        <end position="589"/>
    </location>
</feature>
<dbReference type="CDD" id="cd07958">
    <property type="entry name" value="Anticodon_Ia_Leu_BEm"/>
    <property type="match status" value="1"/>
</dbReference>
<gene>
    <name evidence="9 15" type="primary">leuS</name>
    <name evidence="15" type="ORF">MBLL_00918</name>
</gene>
<dbReference type="Gene3D" id="3.90.740.10">
    <property type="entry name" value="Valyl/Leucyl/Isoleucyl-tRNA synthetase, editing domain"/>
    <property type="match status" value="1"/>
</dbReference>
<name>A0A679JN18_9HYPH</name>
<dbReference type="InterPro" id="IPR002300">
    <property type="entry name" value="aa-tRNA-synth_Ia"/>
</dbReference>
<dbReference type="EC" id="6.1.1.4" evidence="9"/>
<feature type="short sequence motif" description="'KMSKS' region" evidence="9">
    <location>
        <begin position="631"/>
        <end position="635"/>
    </location>
</feature>
<evidence type="ECO:0000256" key="3">
    <source>
        <dbReference type="ARBA" id="ARBA00022598"/>
    </source>
</evidence>
<comment type="similarity">
    <text evidence="1 9 10">Belongs to the class-I aminoacyl-tRNA synthetase family.</text>
</comment>
<feature type="domain" description="Aminoacyl-tRNA synthetase class Ia" evidence="11">
    <location>
        <begin position="630"/>
        <end position="669"/>
    </location>
</feature>
<dbReference type="InterPro" id="IPR009080">
    <property type="entry name" value="tRNAsynth_Ia_anticodon-bd"/>
</dbReference>
<dbReference type="InterPro" id="IPR013155">
    <property type="entry name" value="M/V/L/I-tRNA-synth_anticd-bd"/>
</dbReference>
<dbReference type="CDD" id="cd00812">
    <property type="entry name" value="LeuRS_core"/>
    <property type="match status" value="1"/>
</dbReference>
<geneLocation type="plasmid" evidence="15">
    <name>1</name>
</geneLocation>
<dbReference type="Pfam" id="PF13603">
    <property type="entry name" value="tRNA-synt_1_2"/>
    <property type="match status" value="1"/>
</dbReference>
<feature type="domain" description="Methionyl/Valyl/Leucyl/Isoleucyl-tRNA synthetase anticodon-binding" evidence="12">
    <location>
        <begin position="705"/>
        <end position="825"/>
    </location>
</feature>
<dbReference type="PANTHER" id="PTHR43740">
    <property type="entry name" value="LEUCYL-TRNA SYNTHETASE"/>
    <property type="match status" value="1"/>
</dbReference>
<feature type="short sequence motif" description="'HIGH' region" evidence="9">
    <location>
        <begin position="49"/>
        <end position="59"/>
    </location>
</feature>
<dbReference type="Gene3D" id="1.10.730.10">
    <property type="entry name" value="Isoleucyl-tRNA Synthetase, Domain 1"/>
    <property type="match status" value="1"/>
</dbReference>
<dbReference type="HAMAP" id="MF_00049_B">
    <property type="entry name" value="Leu_tRNA_synth_B"/>
    <property type="match status" value="1"/>
</dbReference>
<accession>A0A679JN18</accession>
<dbReference type="EMBL" id="LR743510">
    <property type="protein sequence ID" value="CAA2137980.1"/>
    <property type="molecule type" value="Genomic_DNA"/>
</dbReference>
<organism evidence="15">
    <name type="scientific">Methylobacterium bullatum</name>
    <dbReference type="NCBI Taxonomy" id="570505"/>
    <lineage>
        <taxon>Bacteria</taxon>
        <taxon>Pseudomonadati</taxon>
        <taxon>Pseudomonadota</taxon>
        <taxon>Alphaproteobacteria</taxon>
        <taxon>Hyphomicrobiales</taxon>
        <taxon>Methylobacteriaceae</taxon>
        <taxon>Methylobacterium</taxon>
    </lineage>
</organism>
<evidence type="ECO:0000256" key="10">
    <source>
        <dbReference type="RuleBase" id="RU363035"/>
    </source>
</evidence>
<dbReference type="InterPro" id="IPR025709">
    <property type="entry name" value="Leu_tRNA-synth_edit"/>
</dbReference>
<keyword evidence="7 9" id="KW-0030">Aminoacyl-tRNA synthetase</keyword>
<evidence type="ECO:0000256" key="1">
    <source>
        <dbReference type="ARBA" id="ARBA00005594"/>
    </source>
</evidence>
<keyword evidence="5 9" id="KW-0067">ATP-binding</keyword>
<dbReference type="GO" id="GO:0002161">
    <property type="term" value="F:aminoacyl-tRNA deacylase activity"/>
    <property type="evidence" value="ECO:0007669"/>
    <property type="project" value="InterPro"/>
</dbReference>
<reference evidence="15" key="1">
    <citation type="submission" date="2019-12" db="EMBL/GenBank/DDBJ databases">
        <authorList>
            <person name="Cremers G."/>
        </authorList>
    </citation>
    <scope>NUCLEOTIDE SEQUENCE</scope>
    <source>
        <strain evidence="15">Mbul2</strain>
        <plasmid evidence="15">1</plasmid>
    </source>
</reference>
<dbReference type="InterPro" id="IPR002302">
    <property type="entry name" value="Leu-tRNA-ligase"/>
</dbReference>
<feature type="domain" description="Methionyl/Leucyl tRNA synthetase" evidence="13">
    <location>
        <begin position="44"/>
        <end position="178"/>
    </location>
</feature>
<dbReference type="GO" id="GO:0004823">
    <property type="term" value="F:leucine-tRNA ligase activity"/>
    <property type="evidence" value="ECO:0007669"/>
    <property type="project" value="UniProtKB-UniRule"/>
</dbReference>
<comment type="catalytic activity">
    <reaction evidence="8 9">
        <text>tRNA(Leu) + L-leucine + ATP = L-leucyl-tRNA(Leu) + AMP + diphosphate</text>
        <dbReference type="Rhea" id="RHEA:11688"/>
        <dbReference type="Rhea" id="RHEA-COMP:9613"/>
        <dbReference type="Rhea" id="RHEA-COMP:9622"/>
        <dbReference type="ChEBI" id="CHEBI:30616"/>
        <dbReference type="ChEBI" id="CHEBI:33019"/>
        <dbReference type="ChEBI" id="CHEBI:57427"/>
        <dbReference type="ChEBI" id="CHEBI:78442"/>
        <dbReference type="ChEBI" id="CHEBI:78494"/>
        <dbReference type="ChEBI" id="CHEBI:456215"/>
        <dbReference type="EC" id="6.1.1.4"/>
    </reaction>
</comment>
<dbReference type="InterPro" id="IPR014729">
    <property type="entry name" value="Rossmann-like_a/b/a_fold"/>
</dbReference>
<dbReference type="InterPro" id="IPR001412">
    <property type="entry name" value="aa-tRNA-synth_I_CS"/>
</dbReference>
<dbReference type="SUPFAM" id="SSF52374">
    <property type="entry name" value="Nucleotidylyl transferase"/>
    <property type="match status" value="1"/>
</dbReference>
<dbReference type="AlphaFoldDB" id="A0A679JN18"/>
<dbReference type="PRINTS" id="PR00985">
    <property type="entry name" value="TRNASYNTHLEU"/>
</dbReference>
<dbReference type="SUPFAM" id="SSF47323">
    <property type="entry name" value="Anticodon-binding domain of a subclass of class I aminoacyl-tRNA synthetases"/>
    <property type="match status" value="1"/>
</dbReference>
<dbReference type="Gene3D" id="3.40.50.620">
    <property type="entry name" value="HUPs"/>
    <property type="match status" value="2"/>
</dbReference>
<keyword evidence="15" id="KW-0614">Plasmid</keyword>